<gene>
    <name evidence="1" type="ORF">BN7_2865</name>
</gene>
<dbReference type="SMART" id="SM00855">
    <property type="entry name" value="PGAM"/>
    <property type="match status" value="1"/>
</dbReference>
<dbReference type="GO" id="GO:0016791">
    <property type="term" value="F:phosphatase activity"/>
    <property type="evidence" value="ECO:0007669"/>
    <property type="project" value="TreeGrafter"/>
</dbReference>
<evidence type="ECO:0000313" key="1">
    <source>
        <dbReference type="EMBL" id="CCH43317.1"/>
    </source>
</evidence>
<reference evidence="1 2" key="1">
    <citation type="journal article" date="2012" name="Eukaryot. Cell">
        <title>Draft genome sequence of Wickerhamomyces ciferrii NRRL Y-1031 F-60-10.</title>
        <authorList>
            <person name="Schneider J."/>
            <person name="Andrea H."/>
            <person name="Blom J."/>
            <person name="Jaenicke S."/>
            <person name="Ruckert C."/>
            <person name="Schorsch C."/>
            <person name="Szczepanowski R."/>
            <person name="Farwick M."/>
            <person name="Goesmann A."/>
            <person name="Puhler A."/>
            <person name="Schaffer S."/>
            <person name="Tauch A."/>
            <person name="Kohler T."/>
            <person name="Brinkrolf K."/>
        </authorList>
    </citation>
    <scope>NUCLEOTIDE SEQUENCE [LARGE SCALE GENOMIC DNA]</scope>
    <source>
        <strain evidence="2">ATCC 14091 / BCRC 22168 / CBS 111 / JCM 3599 / NBRC 0793 / NRRL Y-1031 F-60-10</strain>
    </source>
</reference>
<protein>
    <submittedName>
        <fullName evidence="1">2,3-bisphosphoglycerate-dependent phosphoglycerate mutase</fullName>
        <ecNumber evidence="1">5.4.2.1</ecNumber>
    </submittedName>
</protein>
<dbReference type="CDD" id="cd07067">
    <property type="entry name" value="HP_PGM_like"/>
    <property type="match status" value="1"/>
</dbReference>
<dbReference type="AlphaFoldDB" id="K0KMA3"/>
<evidence type="ECO:0000313" key="2">
    <source>
        <dbReference type="Proteomes" id="UP000009328"/>
    </source>
</evidence>
<keyword evidence="2" id="KW-1185">Reference proteome</keyword>
<dbReference type="EMBL" id="CAIF01000075">
    <property type="protein sequence ID" value="CCH43317.1"/>
    <property type="molecule type" value="Genomic_DNA"/>
</dbReference>
<name>K0KMA3_WICCF</name>
<dbReference type="Gene3D" id="3.40.50.1240">
    <property type="entry name" value="Phosphoglycerate mutase-like"/>
    <property type="match status" value="1"/>
</dbReference>
<dbReference type="GO" id="GO:0005737">
    <property type="term" value="C:cytoplasm"/>
    <property type="evidence" value="ECO:0007669"/>
    <property type="project" value="TreeGrafter"/>
</dbReference>
<dbReference type="Proteomes" id="UP000009328">
    <property type="component" value="Unassembled WGS sequence"/>
</dbReference>
<dbReference type="InterPro" id="IPR050275">
    <property type="entry name" value="PGM_Phosphatase"/>
</dbReference>
<organism evidence="1 2">
    <name type="scientific">Wickerhamomyces ciferrii (strain ATCC 14091 / BCRC 22168 / CBS 111 / JCM 3599 / NBRC 0793 / NRRL Y-1031 F-60-10)</name>
    <name type="common">Yeast</name>
    <name type="synonym">Pichia ciferrii</name>
    <dbReference type="NCBI Taxonomy" id="1206466"/>
    <lineage>
        <taxon>Eukaryota</taxon>
        <taxon>Fungi</taxon>
        <taxon>Dikarya</taxon>
        <taxon>Ascomycota</taxon>
        <taxon>Saccharomycotina</taxon>
        <taxon>Saccharomycetes</taxon>
        <taxon>Phaffomycetales</taxon>
        <taxon>Wickerhamomycetaceae</taxon>
        <taxon>Wickerhamomyces</taxon>
    </lineage>
</organism>
<dbReference type="HOGENOM" id="CLU_039184_0_3_1"/>
<dbReference type="GO" id="GO:0016853">
    <property type="term" value="F:isomerase activity"/>
    <property type="evidence" value="ECO:0007669"/>
    <property type="project" value="UniProtKB-KW"/>
</dbReference>
<dbReference type="PANTHER" id="PTHR48100">
    <property type="entry name" value="BROAD-SPECIFICITY PHOSPHATASE YOR283W-RELATED"/>
    <property type="match status" value="1"/>
</dbReference>
<comment type="caution">
    <text evidence="1">The sequence shown here is derived from an EMBL/GenBank/DDBJ whole genome shotgun (WGS) entry which is preliminary data.</text>
</comment>
<keyword evidence="1" id="KW-0413">Isomerase</keyword>
<dbReference type="InterPro" id="IPR013078">
    <property type="entry name" value="His_Pase_superF_clade-1"/>
</dbReference>
<dbReference type="EC" id="5.4.2.1" evidence="1"/>
<dbReference type="eggNOG" id="KOG4754">
    <property type="taxonomic scope" value="Eukaryota"/>
</dbReference>
<dbReference type="SUPFAM" id="SSF53254">
    <property type="entry name" value="Phosphoglycerate mutase-like"/>
    <property type="match status" value="1"/>
</dbReference>
<dbReference type="InterPro" id="IPR029033">
    <property type="entry name" value="His_PPase_superfam"/>
</dbReference>
<proteinExistence type="predicted"/>
<dbReference type="PANTHER" id="PTHR48100:SF1">
    <property type="entry name" value="HISTIDINE PHOSPHATASE FAMILY PROTEIN-RELATED"/>
    <property type="match status" value="1"/>
</dbReference>
<dbReference type="FunCoup" id="K0KMA3">
    <property type="interactions" value="191"/>
</dbReference>
<accession>K0KMA3</accession>
<dbReference type="InParanoid" id="K0KMA3"/>
<sequence>MVYIPTLIKYATAFTATSFTSKNYFKQYEDSSIITTEQDNFGLRTDKFPNGFNDLIKKLDSKNAEDPSKKRKLIFLARHGEGWHNVLGNELKDWNDISKHDTYENYTLFDADLTPKGESEIKDLHQYWVKQLNDGSVPYPETFYVSPLTRTIHTFNLTFQNESINALIDEDLRERYGEQTPEKRHNKTYIHEVLLPQGSFIEPFTEQDELWKPDEEESNKHVRERVTKWLTQLFEDDELVISVTSHGGTISQILKVIGHPKYSLKPGQLIPVVVKAKSK</sequence>
<dbReference type="Pfam" id="PF00300">
    <property type="entry name" value="His_Phos_1"/>
    <property type="match status" value="1"/>
</dbReference>